<evidence type="ECO:0000256" key="1">
    <source>
        <dbReference type="SAM" id="MobiDB-lite"/>
    </source>
</evidence>
<proteinExistence type="predicted"/>
<feature type="compositionally biased region" description="Low complexity" evidence="1">
    <location>
        <begin position="130"/>
        <end position="148"/>
    </location>
</feature>
<gene>
    <name evidence="3" type="primary">LOC106811890</name>
</gene>
<feature type="compositionally biased region" description="Basic and acidic residues" evidence="1">
    <location>
        <begin position="12"/>
        <end position="33"/>
    </location>
</feature>
<dbReference type="RefSeq" id="XP_014671097.1">
    <property type="nucleotide sequence ID" value="XM_014815611.1"/>
</dbReference>
<feature type="region of interest" description="Disordered" evidence="1">
    <location>
        <begin position="1"/>
        <end position="56"/>
    </location>
</feature>
<dbReference type="GeneID" id="106811890"/>
<feature type="region of interest" description="Disordered" evidence="1">
    <location>
        <begin position="686"/>
        <end position="724"/>
    </location>
</feature>
<keyword evidence="2" id="KW-1185">Reference proteome</keyword>
<sequence>MNSASCIGKLKVKGDRQGSECDNKHTCKEENASERQSVPSKRSKTLEASPVPRKVRALAADRTTSIAKNVKRGTPASFSIAALSSDAGGANSTEENGSSDRKTKSLAGKTDETRAKAAARVTGRDRRSSVDPPRSSSTATTSESADSTKPNKRLSASLKERRASRLFCGWKLRPAEASRLKLKRLGGRLYDFRSRGGALFFDKIRGRAVPSIGQRVSRLRRTAKLGKNTVALDQALSAHVSLVLGAQPDGYTIAQNVCQTAVNVPMQTEKKLDQAAGVRAQKHDLMSETVKLEEGLLDSAHSASVGIAEPRQNERGDLAYCAEHPAVMENTPLAYSRTDKQAALSVVEGERSACTSDVPTCSSEENTCLFRAVEQTSSEMTELSFSGGASQHPSCRTLQQSTITGLLDPLRSTEDPSSSVTVEQPTSVGTQLQLSLGPVERPTAPGTEERLYLSDTVRDSVCGIAEESSLCGTMEKNSGCGTVEKKSGHGAEGKKSVCVTVERSSASGTAEQSTSCATIEKNSVCATVEKSSSHGTVEPSPGFSRVEQPSVSQTMKQSSVSVTEGPLSALKTVDEHAMPGTGARKRVHYDSPKQTRSSVEENTDEQRVTGSVCDEPTVDTLKAFISKCVISPQCGQGNVAAELLLLDRFLNDSHEEDLECSSLETDSLVGVSHSVSVDTSCTTTAGRGEVDLNGGRTSVERGRNDGSVTETDVPRNSLDPNDDKADVTVNCQRVDSRHVCRCDTYPH</sequence>
<reference evidence="3" key="1">
    <citation type="submission" date="2025-08" db="UniProtKB">
        <authorList>
            <consortium name="RefSeq"/>
        </authorList>
    </citation>
    <scope>IDENTIFICATION</scope>
</reference>
<feature type="compositionally biased region" description="Polar residues" evidence="1">
    <location>
        <begin position="547"/>
        <end position="562"/>
    </location>
</feature>
<feature type="compositionally biased region" description="Basic and acidic residues" evidence="1">
    <location>
        <begin position="98"/>
        <end position="115"/>
    </location>
</feature>
<evidence type="ECO:0000313" key="3">
    <source>
        <dbReference type="RefSeq" id="XP_014671097.1"/>
    </source>
</evidence>
<feature type="region of interest" description="Disordered" evidence="1">
    <location>
        <begin position="531"/>
        <end position="564"/>
    </location>
</feature>
<protein>
    <submittedName>
        <fullName evidence="3">Uncharacterized protein LOC106811890</fullName>
    </submittedName>
</protein>
<feature type="region of interest" description="Disordered" evidence="1">
    <location>
        <begin position="576"/>
        <end position="611"/>
    </location>
</feature>
<dbReference type="Proteomes" id="UP000695022">
    <property type="component" value="Unplaced"/>
</dbReference>
<organism evidence="2 3">
    <name type="scientific">Priapulus caudatus</name>
    <name type="common">Priapulid worm</name>
    <dbReference type="NCBI Taxonomy" id="37621"/>
    <lineage>
        <taxon>Eukaryota</taxon>
        <taxon>Metazoa</taxon>
        <taxon>Ecdysozoa</taxon>
        <taxon>Scalidophora</taxon>
        <taxon>Priapulida</taxon>
        <taxon>Priapulimorpha</taxon>
        <taxon>Priapulimorphida</taxon>
        <taxon>Priapulidae</taxon>
        <taxon>Priapulus</taxon>
    </lineage>
</organism>
<feature type="region of interest" description="Disordered" evidence="1">
    <location>
        <begin position="82"/>
        <end position="157"/>
    </location>
</feature>
<evidence type="ECO:0000313" key="2">
    <source>
        <dbReference type="Proteomes" id="UP000695022"/>
    </source>
</evidence>
<accession>A0ABM1EFX6</accession>
<name>A0ABM1EFX6_PRICU</name>